<proteinExistence type="inferred from homology"/>
<evidence type="ECO:0000256" key="1">
    <source>
        <dbReference type="ARBA" id="ARBA00008635"/>
    </source>
</evidence>
<feature type="binding site" evidence="3">
    <location>
        <position position="127"/>
    </location>
    <ligand>
        <name>a divalent metal cation</name>
        <dbReference type="ChEBI" id="CHEBI:60240"/>
    </ligand>
</feature>
<evidence type="ECO:0000313" key="5">
    <source>
        <dbReference type="Proteomes" id="UP000481030"/>
    </source>
</evidence>
<dbReference type="InterPro" id="IPR007837">
    <property type="entry name" value="DinB"/>
</dbReference>
<dbReference type="GO" id="GO:0046872">
    <property type="term" value="F:metal ion binding"/>
    <property type="evidence" value="ECO:0007669"/>
    <property type="project" value="UniProtKB-KW"/>
</dbReference>
<dbReference type="Pfam" id="PF05163">
    <property type="entry name" value="DinB"/>
    <property type="match status" value="1"/>
</dbReference>
<comment type="caution">
    <text evidence="4">The sequence shown here is derived from an EMBL/GenBank/DDBJ whole genome shotgun (WGS) entry which is preliminary data.</text>
</comment>
<organism evidence="4 5">
    <name type="scientific">Cytobacillus depressus</name>
    <dbReference type="NCBI Taxonomy" id="1602942"/>
    <lineage>
        <taxon>Bacteria</taxon>
        <taxon>Bacillati</taxon>
        <taxon>Bacillota</taxon>
        <taxon>Bacilli</taxon>
        <taxon>Bacillales</taxon>
        <taxon>Bacillaceae</taxon>
        <taxon>Cytobacillus</taxon>
    </lineage>
</organism>
<protein>
    <recommendedName>
        <fullName evidence="6">DinB family protein</fullName>
    </recommendedName>
</protein>
<evidence type="ECO:0000313" key="4">
    <source>
        <dbReference type="EMBL" id="KAB2338101.1"/>
    </source>
</evidence>
<comment type="similarity">
    <text evidence="1">Belongs to the DinB family.</text>
</comment>
<keyword evidence="2 3" id="KW-0479">Metal-binding</keyword>
<gene>
    <name evidence="4" type="ORF">F7731_00555</name>
</gene>
<reference evidence="4 5" key="1">
    <citation type="journal article" date="2016" name="Antonie Van Leeuwenhoek">
        <title>Bacillus depressus sp. nov., isolated from soil of a sunflower field.</title>
        <authorList>
            <person name="Wei X."/>
            <person name="Xin D."/>
            <person name="Xin Y."/>
            <person name="Zhang H."/>
            <person name="Wang T."/>
            <person name="Zhang J."/>
        </authorList>
    </citation>
    <scope>NUCLEOTIDE SEQUENCE [LARGE SCALE GENOMIC DNA]</scope>
    <source>
        <strain evidence="4 5">BZ1</strain>
    </source>
</reference>
<dbReference type="OrthoDB" id="119432at2"/>
<dbReference type="AlphaFoldDB" id="A0A6L3V8V3"/>
<evidence type="ECO:0000256" key="3">
    <source>
        <dbReference type="PIRSR" id="PIRSR607837-1"/>
    </source>
</evidence>
<evidence type="ECO:0000256" key="2">
    <source>
        <dbReference type="ARBA" id="ARBA00022723"/>
    </source>
</evidence>
<dbReference type="Proteomes" id="UP000481030">
    <property type="component" value="Unassembled WGS sequence"/>
</dbReference>
<dbReference type="Gene3D" id="1.20.120.450">
    <property type="entry name" value="dinb family like domain"/>
    <property type="match status" value="1"/>
</dbReference>
<keyword evidence="5" id="KW-1185">Reference proteome</keyword>
<name>A0A6L3V8V3_9BACI</name>
<dbReference type="RefSeq" id="WP_151532827.1">
    <property type="nucleotide sequence ID" value="NZ_WBOS01000001.1"/>
</dbReference>
<sequence length="150" mass="17322">MNLVSHFLAHRTVTNALVGKIEEANYDFTPTETSMSAQKLVTHMYTSYYKFIKTVKEGNGAPFLEKFDDNEQSLNQLGEDFTEKTKELLASLTKEELDREIDMTKIFGMNVTGHLMVQMAIEHEIHHKGNLFVYVREMGHTDLPLYINFK</sequence>
<dbReference type="EMBL" id="WBOS01000001">
    <property type="protein sequence ID" value="KAB2338101.1"/>
    <property type="molecule type" value="Genomic_DNA"/>
</dbReference>
<accession>A0A6L3V8V3</accession>
<feature type="binding site" evidence="3">
    <location>
        <position position="123"/>
    </location>
    <ligand>
        <name>a divalent metal cation</name>
        <dbReference type="ChEBI" id="CHEBI:60240"/>
    </ligand>
</feature>
<feature type="binding site" evidence="3">
    <location>
        <position position="43"/>
    </location>
    <ligand>
        <name>a divalent metal cation</name>
        <dbReference type="ChEBI" id="CHEBI:60240"/>
    </ligand>
</feature>
<dbReference type="SUPFAM" id="SSF109854">
    <property type="entry name" value="DinB/YfiT-like putative metalloenzymes"/>
    <property type="match status" value="1"/>
</dbReference>
<evidence type="ECO:0008006" key="6">
    <source>
        <dbReference type="Google" id="ProtNLM"/>
    </source>
</evidence>
<dbReference type="InterPro" id="IPR034660">
    <property type="entry name" value="DinB/YfiT-like"/>
</dbReference>